<reference evidence="1" key="1">
    <citation type="submission" date="2020-10" db="EMBL/GenBank/DDBJ databases">
        <authorList>
            <person name="Hahn C.J."/>
            <person name="Laso-Perez R."/>
            <person name="Vulcano F."/>
            <person name="Vaziourakis K.-M."/>
            <person name="Stokke R."/>
            <person name="Steen I.H."/>
            <person name="Teske A."/>
            <person name="Boetius A."/>
            <person name="Liebeke M."/>
            <person name="Amann R."/>
            <person name="Knittel K."/>
        </authorList>
    </citation>
    <scope>NUCLEOTIDE SEQUENCE</scope>
    <source>
        <strain evidence="1">Gfbio:e3339647-f889-4370-9287-4fb5cb688e4c:AG392J18_GoMArc1</strain>
    </source>
</reference>
<evidence type="ECO:0000313" key="2">
    <source>
        <dbReference type="Proteomes" id="UP000612009"/>
    </source>
</evidence>
<name>A0A811TCL6_9EURY</name>
<sequence length="724" mass="83967">MTKIIIILLSILLVISIAVFSGCVEQRNATIVDDHSINISVLESTQELKKFSSTSEIRNFLKDAADSQQVDNSGFERMAKGEAFEMSPMVETMAEETAAVAVGAPVPSSAPVVQEASEYSTTNIQVENVDEADFVKNDGKYIYVLVQNKLLIVDSYPPENATILSETTIPGTPRNMFVNGNQLVVFSDDHHEVLFYPEYDFVPRTRYAQKTSTLIYDISDREKPVLASDYNLTGNYFQSRMIGNYVYFIVKDYVYHYNNFIDVPTIKHASEEILRPDVYYFDNPEQNYVFHTIASINLEDGDIRAKSFMMGYSDNLYVSENNIYITYRKNLPYRYYQQERKEEFYKIVVPLLPLDAQKKINAIKENNVSLHEKWDRISSVLKETYNRMDKKEKRDLFNRIRDAVGEYEEKILQERDQTIIQKIKINKGEIAYTGRGEVPGMLLNQFSMDEHDGYFRVATTSQFRTRNKGSIQFNNVYVMDSNLKITGSIEKIAFDEQIYSTRFMGERLYMVTFKRIDPLFVIDLSDPANPEILGKLKIPGFSDYLHPYDKNHIIGIGKETGTNRWGDVSIKGVKLALFNVSDVEKPEQVDKYEIGEAGTDSEALRDHKAFLFDKNRNLLVIPIREVKEGNRYDRNFDQRVWQGAYVFNVTSSGFKLRGTVTHVDYYEEEYYYWNSPYAVRRALYMDDVLYTISARKILMNNLEDVSMVNSIDLPFEEYNYRKYR</sequence>
<evidence type="ECO:0000313" key="1">
    <source>
        <dbReference type="EMBL" id="CAD6494111.1"/>
    </source>
</evidence>
<accession>A0A811TCL6</accession>
<protein>
    <submittedName>
        <fullName evidence="1">Beta propeller domain protein</fullName>
    </submittedName>
</protein>
<proteinExistence type="predicted"/>
<gene>
    <name evidence="1" type="ORF">LAKADJCE_00651</name>
</gene>
<dbReference type="InterPro" id="IPR019198">
    <property type="entry name" value="Beta_propeller_containing"/>
</dbReference>
<dbReference type="AlphaFoldDB" id="A0A811TCL6"/>
<comment type="caution">
    <text evidence="1">The sequence shown here is derived from an EMBL/GenBank/DDBJ whole genome shotgun (WGS) entry which is preliminary data.</text>
</comment>
<organism evidence="1 2">
    <name type="scientific">Candidatus Argoarchaeum ethanivorans</name>
    <dbReference type="NCBI Taxonomy" id="2608793"/>
    <lineage>
        <taxon>Archaea</taxon>
        <taxon>Methanobacteriati</taxon>
        <taxon>Methanobacteriota</taxon>
        <taxon>Stenosarchaea group</taxon>
        <taxon>Methanomicrobia</taxon>
        <taxon>Methanosarcinales</taxon>
        <taxon>Methanosarcinales incertae sedis</taxon>
        <taxon>GOM Arc I cluster</taxon>
        <taxon>Candidatus Argoarchaeum</taxon>
    </lineage>
</organism>
<dbReference type="Pfam" id="PF09826">
    <property type="entry name" value="Beta_propel"/>
    <property type="match status" value="1"/>
</dbReference>
<dbReference type="EMBL" id="CAJHIR010000038">
    <property type="protein sequence ID" value="CAD6494111.1"/>
    <property type="molecule type" value="Genomic_DNA"/>
</dbReference>
<dbReference type="Proteomes" id="UP000612009">
    <property type="component" value="Unassembled WGS sequence"/>
</dbReference>
<dbReference type="PROSITE" id="PS51257">
    <property type="entry name" value="PROKAR_LIPOPROTEIN"/>
    <property type="match status" value="1"/>
</dbReference>